<dbReference type="RefSeq" id="WP_269882760.1">
    <property type="nucleotide sequence ID" value="NZ_JAQAGZ010000011.1"/>
</dbReference>
<keyword evidence="1" id="KW-1133">Transmembrane helix</keyword>
<evidence type="ECO:0000256" key="1">
    <source>
        <dbReference type="SAM" id="Phobius"/>
    </source>
</evidence>
<feature type="transmembrane region" description="Helical" evidence="1">
    <location>
        <begin position="5"/>
        <end position="24"/>
    </location>
</feature>
<keyword evidence="1" id="KW-0812">Transmembrane</keyword>
<evidence type="ECO:0000313" key="3">
    <source>
        <dbReference type="Proteomes" id="UP001527882"/>
    </source>
</evidence>
<dbReference type="Proteomes" id="UP001527882">
    <property type="component" value="Unassembled WGS sequence"/>
</dbReference>
<reference evidence="2 3" key="1">
    <citation type="submission" date="2022-12" db="EMBL/GenBank/DDBJ databases">
        <title>Draft genome sequence of Paenibacillus sp. dW9.</title>
        <authorList>
            <person name="Choi E.-W."/>
            <person name="Kim D.-U."/>
        </authorList>
    </citation>
    <scope>NUCLEOTIDE SEQUENCE [LARGE SCALE GENOMIC DNA]</scope>
    <source>
        <strain evidence="3">dW9</strain>
    </source>
</reference>
<keyword evidence="3" id="KW-1185">Reference proteome</keyword>
<feature type="transmembrane region" description="Helical" evidence="1">
    <location>
        <begin position="30"/>
        <end position="50"/>
    </location>
</feature>
<sequence length="57" mass="6511">MKKTYLIISFINWITAVCFLAAGVLSTSKIQLYGFIFVSLLFIVTGILNFKKYKSQQ</sequence>
<keyword evidence="1" id="KW-0472">Membrane</keyword>
<comment type="caution">
    <text evidence="2">The sequence shown here is derived from an EMBL/GenBank/DDBJ whole genome shotgun (WGS) entry which is preliminary data.</text>
</comment>
<accession>A0ABT4QBG5</accession>
<gene>
    <name evidence="2" type="ORF">O9H85_17730</name>
</gene>
<evidence type="ECO:0000313" key="2">
    <source>
        <dbReference type="EMBL" id="MCZ8514234.1"/>
    </source>
</evidence>
<organism evidence="2 3">
    <name type="scientific">Paenibacillus gyeongsangnamensis</name>
    <dbReference type="NCBI Taxonomy" id="3388067"/>
    <lineage>
        <taxon>Bacteria</taxon>
        <taxon>Bacillati</taxon>
        <taxon>Bacillota</taxon>
        <taxon>Bacilli</taxon>
        <taxon>Bacillales</taxon>
        <taxon>Paenibacillaceae</taxon>
        <taxon>Paenibacillus</taxon>
    </lineage>
</organism>
<name>A0ABT4QBG5_9BACL</name>
<dbReference type="EMBL" id="JAQAGZ010000011">
    <property type="protein sequence ID" value="MCZ8514234.1"/>
    <property type="molecule type" value="Genomic_DNA"/>
</dbReference>
<proteinExistence type="predicted"/>
<protein>
    <submittedName>
        <fullName evidence="2">Uncharacterized protein</fullName>
    </submittedName>
</protein>